<dbReference type="InterPro" id="IPR050902">
    <property type="entry name" value="ABC_Transporter_SBP"/>
</dbReference>
<dbReference type="GO" id="GO:0071281">
    <property type="term" value="P:cellular response to iron ion"/>
    <property type="evidence" value="ECO:0007669"/>
    <property type="project" value="TreeGrafter"/>
</dbReference>
<reference evidence="2 3" key="1">
    <citation type="journal article" date="2015" name="Stand. Genomic Sci.">
        <title>Complete genome sequence and description of Salinispira pacifica gen. nov., sp. nov., a novel spirochaete isolated form a hypersaline microbial mat.</title>
        <authorList>
            <person name="Ben Hania W."/>
            <person name="Joseph M."/>
            <person name="Schumann P."/>
            <person name="Bunk B."/>
            <person name="Fiebig A."/>
            <person name="Sproer C."/>
            <person name="Klenk H.P."/>
            <person name="Fardeau M.L."/>
            <person name="Spring S."/>
        </authorList>
    </citation>
    <scope>NUCLEOTIDE SEQUENCE [LARGE SCALE GENOMIC DNA]</scope>
    <source>
        <strain evidence="2 3">L21-RPul-D2</strain>
    </source>
</reference>
<dbReference type="HOGENOM" id="CLU_038034_2_5_12"/>
<keyword evidence="3" id="KW-1185">Reference proteome</keyword>
<dbReference type="KEGG" id="slr:L21SP2_0605"/>
<accession>V5WES7</accession>
<evidence type="ECO:0000313" key="2">
    <source>
        <dbReference type="EMBL" id="AHC14034.1"/>
    </source>
</evidence>
<feature type="domain" description="Fe/B12 periplasmic-binding" evidence="1">
    <location>
        <begin position="92"/>
        <end position="343"/>
    </location>
</feature>
<dbReference type="PROSITE" id="PS50983">
    <property type="entry name" value="FE_B12_PBP"/>
    <property type="match status" value="1"/>
</dbReference>
<gene>
    <name evidence="2" type="ORF">L21SP2_0605</name>
</gene>
<dbReference type="STRING" id="1307761.L21SP2_0605"/>
<dbReference type="Gene3D" id="3.40.50.1980">
    <property type="entry name" value="Nitrogenase molybdenum iron protein domain"/>
    <property type="match status" value="2"/>
</dbReference>
<dbReference type="AlphaFoldDB" id="V5WES7"/>
<dbReference type="Proteomes" id="UP000018680">
    <property type="component" value="Chromosome"/>
</dbReference>
<proteinExistence type="predicted"/>
<dbReference type="PANTHER" id="PTHR30535">
    <property type="entry name" value="VITAMIN B12-BINDING PROTEIN"/>
    <property type="match status" value="1"/>
</dbReference>
<dbReference type="Pfam" id="PF01497">
    <property type="entry name" value="Peripla_BP_2"/>
    <property type="match status" value="1"/>
</dbReference>
<dbReference type="eggNOG" id="COG0614">
    <property type="taxonomic scope" value="Bacteria"/>
</dbReference>
<sequence>MINNNVRVVGLLMLAFTIVFPLFAGGAGETSHETELTEPTVGEIPAVSPVETIHDNWLGDSAEGSWIISELDGSWFVSDHMGNKVDLRAYDRVVITSAGAVEALYLINGEEAIAGIGTSRSGIWPEDHTQKLPSVGSLARPNFEQIVALEPDLVLLNGMNADLVGQLAQMGIPALIHGPDTISAILNNTLVLGLFSDRVDKSVDLLMEKVEALNEISNRLSASPLELKGAFIYSVGPIMAFDSDTLAGEILKRIGVENIADGVIGESPILSSEYILAENPDFIFGAMSITSAEDIMNADPVIERTTAGLHGNLAIIPSSLILRPTPRIVDELENLYNQILQMK</sequence>
<dbReference type="PANTHER" id="PTHR30535:SF34">
    <property type="entry name" value="MOLYBDATE-BINDING PROTEIN MOLA"/>
    <property type="match status" value="1"/>
</dbReference>
<dbReference type="SUPFAM" id="SSF53807">
    <property type="entry name" value="Helical backbone' metal receptor"/>
    <property type="match status" value="1"/>
</dbReference>
<evidence type="ECO:0000313" key="3">
    <source>
        <dbReference type="Proteomes" id="UP000018680"/>
    </source>
</evidence>
<dbReference type="OrthoDB" id="9816357at2"/>
<protein>
    <recommendedName>
        <fullName evidence="1">Fe/B12 periplasmic-binding domain-containing protein</fullName>
    </recommendedName>
</protein>
<organism evidence="2 3">
    <name type="scientific">Salinispira pacifica</name>
    <dbReference type="NCBI Taxonomy" id="1307761"/>
    <lineage>
        <taxon>Bacteria</taxon>
        <taxon>Pseudomonadati</taxon>
        <taxon>Spirochaetota</taxon>
        <taxon>Spirochaetia</taxon>
        <taxon>Spirochaetales</taxon>
        <taxon>Spirochaetaceae</taxon>
        <taxon>Salinispira</taxon>
    </lineage>
</organism>
<evidence type="ECO:0000259" key="1">
    <source>
        <dbReference type="PROSITE" id="PS50983"/>
    </source>
</evidence>
<dbReference type="EMBL" id="CP006939">
    <property type="protein sequence ID" value="AHC14034.1"/>
    <property type="molecule type" value="Genomic_DNA"/>
</dbReference>
<dbReference type="RefSeq" id="WP_024266966.1">
    <property type="nucleotide sequence ID" value="NC_023035.1"/>
</dbReference>
<name>V5WES7_9SPIO</name>
<dbReference type="InterPro" id="IPR002491">
    <property type="entry name" value="ABC_transptr_periplasmic_BD"/>
</dbReference>